<dbReference type="VEuPathDB" id="FungiDB:PV10_04529"/>
<dbReference type="PANTHER" id="PTHR31047:SF0">
    <property type="entry name" value="MEIOTICALLY UP-REGULATED GENE 157 PROTEIN"/>
    <property type="match status" value="1"/>
</dbReference>
<feature type="signal peptide" evidence="1">
    <location>
        <begin position="1"/>
        <end position="22"/>
    </location>
</feature>
<evidence type="ECO:0000313" key="3">
    <source>
        <dbReference type="Proteomes" id="UP000054302"/>
    </source>
</evidence>
<dbReference type="InterPro" id="IPR008313">
    <property type="entry name" value="GH125"/>
</dbReference>
<evidence type="ECO:0000256" key="1">
    <source>
        <dbReference type="SAM" id="SignalP"/>
    </source>
</evidence>
<reference evidence="2 3" key="1">
    <citation type="submission" date="2015-01" db="EMBL/GenBank/DDBJ databases">
        <title>The Genome Sequence of Exophiala mesophila CBS40295.</title>
        <authorList>
            <consortium name="The Broad Institute Genomics Platform"/>
            <person name="Cuomo C."/>
            <person name="de Hoog S."/>
            <person name="Gorbushina A."/>
            <person name="Stielow B."/>
            <person name="Teixiera M."/>
            <person name="Abouelleil A."/>
            <person name="Chapman S.B."/>
            <person name="Priest M."/>
            <person name="Young S.K."/>
            <person name="Wortman J."/>
            <person name="Nusbaum C."/>
            <person name="Birren B."/>
        </authorList>
    </citation>
    <scope>NUCLEOTIDE SEQUENCE [LARGE SCALE GENOMIC DNA]</scope>
    <source>
        <strain evidence="2 3">CBS 40295</strain>
    </source>
</reference>
<protein>
    <recommendedName>
        <fullName evidence="4">Glycoside hydrolase family 125 protein</fullName>
    </recommendedName>
</protein>
<dbReference type="SUPFAM" id="SSF48208">
    <property type="entry name" value="Six-hairpin glycosidases"/>
    <property type="match status" value="1"/>
</dbReference>
<gene>
    <name evidence="2" type="ORF">PV10_04529</name>
</gene>
<organism evidence="2 3">
    <name type="scientific">Exophiala mesophila</name>
    <name type="common">Black yeast-like fungus</name>
    <dbReference type="NCBI Taxonomy" id="212818"/>
    <lineage>
        <taxon>Eukaryota</taxon>
        <taxon>Fungi</taxon>
        <taxon>Dikarya</taxon>
        <taxon>Ascomycota</taxon>
        <taxon>Pezizomycotina</taxon>
        <taxon>Eurotiomycetes</taxon>
        <taxon>Chaetothyriomycetidae</taxon>
        <taxon>Chaetothyriales</taxon>
        <taxon>Herpotrichiellaceae</taxon>
        <taxon>Exophiala</taxon>
    </lineage>
</organism>
<dbReference type="GO" id="GO:0005975">
    <property type="term" value="P:carbohydrate metabolic process"/>
    <property type="evidence" value="ECO:0007669"/>
    <property type="project" value="InterPro"/>
</dbReference>
<keyword evidence="3" id="KW-1185">Reference proteome</keyword>
<dbReference type="SMART" id="SM01149">
    <property type="entry name" value="DUF1237"/>
    <property type="match status" value="1"/>
</dbReference>
<dbReference type="STRING" id="212818.A0A0D1WVD2"/>
<dbReference type="InterPro" id="IPR008928">
    <property type="entry name" value="6-hairpin_glycosidase_sf"/>
</dbReference>
<feature type="chain" id="PRO_5002251092" description="Glycoside hydrolase family 125 protein" evidence="1">
    <location>
        <begin position="23"/>
        <end position="574"/>
    </location>
</feature>
<dbReference type="Proteomes" id="UP000054302">
    <property type="component" value="Unassembled WGS sequence"/>
</dbReference>
<dbReference type="Pfam" id="PF06824">
    <property type="entry name" value="Glyco_hydro_125"/>
    <property type="match status" value="1"/>
</dbReference>
<dbReference type="InterPro" id="IPR012341">
    <property type="entry name" value="6hp_glycosidase-like_sf"/>
</dbReference>
<dbReference type="GO" id="GO:0003824">
    <property type="term" value="F:catalytic activity"/>
    <property type="evidence" value="ECO:0007669"/>
    <property type="project" value="UniProtKB-ARBA"/>
</dbReference>
<evidence type="ECO:0000313" key="2">
    <source>
        <dbReference type="EMBL" id="KIV93305.1"/>
    </source>
</evidence>
<proteinExistence type="predicted"/>
<dbReference type="RefSeq" id="XP_016224879.1">
    <property type="nucleotide sequence ID" value="XM_016369091.1"/>
</dbReference>
<dbReference type="PANTHER" id="PTHR31047">
    <property type="entry name" value="MEIOTICALLY UP-REGULATED GENE 157 PROTEIN"/>
    <property type="match status" value="1"/>
</dbReference>
<dbReference type="HOGENOM" id="CLU_023537_1_1_1"/>
<keyword evidence="1" id="KW-0732">Signal</keyword>
<sequence length="574" mass="63205">MRTAILWSHFLVLLAHLGPTCADDTPQEPALVVNRHDGQRDRFGLCPDYTNYAHHIHKPLSKGPLQLPFQRPHPQCRLFSSPAVEKVIEDLFPSFKDPDLAQIFRNAFPNTLDTTVLWHVDGVESHAQSTHSVPTRAQWSGAQSFIVTGDINAEWLRDSTNQLAQYQPLAKSAPEISRLLLGAINTQAEFVIASPYCNAFQPPDPSHLTPVPTGQEDIVHPAYEPSVVFECKYELDSLANFLSLSNQYHNSTGSLEFITPRWYTALNAVLHVLNAQSQPTFNPGTGLYQRNEYTFSRSTRAGTETLNLDGIGNPLAAGTGLIRSAFRPSDDATTFGFLIPANAFMSVELARTANVLRAAAKDSKTTASDAEMINQVAADLDQRSEAIKAGIYEHAVIKHSKYGDVFAYEVDGYGSHLLMDDANVPSLLSLPMLGFVDASSEIYQNTRRMILSRSNPYYLSGKKFSGIGGPHIGLRNAWPMSVLIQAVTSTDDDEIMDCLNRVRDVSVLGLINESVDVIRGVKPGGDGMTRSWFAWANSVFAQTILSLIEKKPSLILNTDEAGKRKYVLGQGWTG</sequence>
<dbReference type="GeneID" id="27322374"/>
<dbReference type="PIRSF" id="PIRSF028846">
    <property type="entry name" value="UCP028846"/>
    <property type="match status" value="1"/>
</dbReference>
<dbReference type="EMBL" id="KN847522">
    <property type="protein sequence ID" value="KIV93305.1"/>
    <property type="molecule type" value="Genomic_DNA"/>
</dbReference>
<dbReference type="OMA" id="WFAWCNS"/>
<accession>A0A0D1WVD2</accession>
<name>A0A0D1WVD2_EXOME</name>
<dbReference type="OrthoDB" id="7771656at2759"/>
<dbReference type="AlphaFoldDB" id="A0A0D1WVD2"/>
<dbReference type="Gene3D" id="1.50.10.10">
    <property type="match status" value="1"/>
</dbReference>
<evidence type="ECO:0008006" key="4">
    <source>
        <dbReference type="Google" id="ProtNLM"/>
    </source>
</evidence>